<keyword evidence="3" id="KW-0479">Metal-binding</keyword>
<evidence type="ECO:0000256" key="4">
    <source>
        <dbReference type="ARBA" id="ARBA00022832"/>
    </source>
</evidence>
<dbReference type="GeneID" id="14911770"/>
<dbReference type="HAMAP" id="MF_00101">
    <property type="entry name" value="AcpS"/>
    <property type="match status" value="1"/>
</dbReference>
<evidence type="ECO:0000256" key="1">
    <source>
        <dbReference type="ARBA" id="ARBA00022516"/>
    </source>
</evidence>
<protein>
    <submittedName>
        <fullName evidence="9">Holo[acyl-carrier-protein] synthase</fullName>
    </submittedName>
</protein>
<dbReference type="OMA" id="GHTERGQ"/>
<evidence type="ECO:0000313" key="9">
    <source>
        <dbReference type="EMBL" id="ELR11316.1"/>
    </source>
</evidence>
<evidence type="ECO:0000256" key="7">
    <source>
        <dbReference type="ARBA" id="ARBA00023160"/>
    </source>
</evidence>
<evidence type="ECO:0000256" key="6">
    <source>
        <dbReference type="ARBA" id="ARBA00023098"/>
    </source>
</evidence>
<keyword evidence="1" id="KW-0444">Lipid biosynthesis</keyword>
<keyword evidence="4" id="KW-0276">Fatty acid metabolism</keyword>
<dbReference type="EMBL" id="KB008154">
    <property type="protein sequence ID" value="ELR11316.1"/>
    <property type="molecule type" value="Genomic_DNA"/>
</dbReference>
<dbReference type="GO" id="GO:0008897">
    <property type="term" value="F:holo-[acyl-carrier-protein] synthase activity"/>
    <property type="evidence" value="ECO:0007669"/>
    <property type="project" value="InterPro"/>
</dbReference>
<dbReference type="InterPro" id="IPR037143">
    <property type="entry name" value="4-PPantetheinyl_Trfase_dom_sf"/>
</dbReference>
<dbReference type="InterPro" id="IPR008278">
    <property type="entry name" value="4-PPantetheinyl_Trfase_dom"/>
</dbReference>
<evidence type="ECO:0000256" key="5">
    <source>
        <dbReference type="ARBA" id="ARBA00022842"/>
    </source>
</evidence>
<dbReference type="RefSeq" id="XP_004333329.1">
    <property type="nucleotide sequence ID" value="XM_004333281.1"/>
</dbReference>
<keyword evidence="7" id="KW-0275">Fatty acid biosynthesis</keyword>
<dbReference type="VEuPathDB" id="AmoebaDB:ACA1_190020"/>
<reference evidence="9 10" key="1">
    <citation type="journal article" date="2013" name="Genome Biol.">
        <title>Genome of Acanthamoeba castellanii highlights extensive lateral gene transfer and early evolution of tyrosine kinase signaling.</title>
        <authorList>
            <person name="Clarke M."/>
            <person name="Lohan A.J."/>
            <person name="Liu B."/>
            <person name="Lagkouvardos I."/>
            <person name="Roy S."/>
            <person name="Zafar N."/>
            <person name="Bertelli C."/>
            <person name="Schilde C."/>
            <person name="Kianianmomeni A."/>
            <person name="Burglin T.R."/>
            <person name="Frech C."/>
            <person name="Turcotte B."/>
            <person name="Kopec K.O."/>
            <person name="Synnott J.M."/>
            <person name="Choo C."/>
            <person name="Paponov I."/>
            <person name="Finkler A."/>
            <person name="Soon Heng Tan C."/>
            <person name="Hutchins A.P."/>
            <person name="Weinmeier T."/>
            <person name="Rattei T."/>
            <person name="Chu J.S."/>
            <person name="Gimenez G."/>
            <person name="Irimia M."/>
            <person name="Rigden D.J."/>
            <person name="Fitzpatrick D.A."/>
            <person name="Lorenzo-Morales J."/>
            <person name="Bateman A."/>
            <person name="Chiu C.H."/>
            <person name="Tang P."/>
            <person name="Hegemann P."/>
            <person name="Fromm H."/>
            <person name="Raoult D."/>
            <person name="Greub G."/>
            <person name="Miranda-Saavedra D."/>
            <person name="Chen N."/>
            <person name="Nash P."/>
            <person name="Ginger M.L."/>
            <person name="Horn M."/>
            <person name="Schaap P."/>
            <person name="Caler L."/>
            <person name="Loftus B."/>
        </authorList>
    </citation>
    <scope>NUCLEOTIDE SEQUENCE [LARGE SCALE GENOMIC DNA]</scope>
    <source>
        <strain evidence="9 10">Neff</strain>
    </source>
</reference>
<evidence type="ECO:0000313" key="10">
    <source>
        <dbReference type="Proteomes" id="UP000011083"/>
    </source>
</evidence>
<evidence type="ECO:0000256" key="3">
    <source>
        <dbReference type="ARBA" id="ARBA00022723"/>
    </source>
</evidence>
<dbReference type="NCBIfam" id="TIGR00556">
    <property type="entry name" value="pantethn_trn"/>
    <property type="match status" value="1"/>
</dbReference>
<dbReference type="AlphaFoldDB" id="L8GGI7"/>
<dbReference type="NCBIfam" id="TIGR00516">
    <property type="entry name" value="acpS"/>
    <property type="match status" value="1"/>
</dbReference>
<dbReference type="Pfam" id="PF01648">
    <property type="entry name" value="ACPS"/>
    <property type="match status" value="1"/>
</dbReference>
<dbReference type="GO" id="GO:0006633">
    <property type="term" value="P:fatty acid biosynthetic process"/>
    <property type="evidence" value="ECO:0007669"/>
    <property type="project" value="UniProtKB-KW"/>
</dbReference>
<dbReference type="STRING" id="1257118.L8GGI7"/>
<accession>L8GGI7</accession>
<dbReference type="KEGG" id="acan:ACA1_190020"/>
<evidence type="ECO:0000259" key="8">
    <source>
        <dbReference type="Pfam" id="PF01648"/>
    </source>
</evidence>
<keyword evidence="6" id="KW-0443">Lipid metabolism</keyword>
<proteinExistence type="inferred from homology"/>
<keyword evidence="2" id="KW-0808">Transferase</keyword>
<evidence type="ECO:0000256" key="2">
    <source>
        <dbReference type="ARBA" id="ARBA00022679"/>
    </source>
</evidence>
<keyword evidence="10" id="KW-1185">Reference proteome</keyword>
<keyword evidence="5" id="KW-0460">Magnesium</keyword>
<dbReference type="SUPFAM" id="SSF56214">
    <property type="entry name" value="4'-phosphopantetheinyl transferase"/>
    <property type="match status" value="1"/>
</dbReference>
<dbReference type="GO" id="GO:0000287">
    <property type="term" value="F:magnesium ion binding"/>
    <property type="evidence" value="ECO:0007669"/>
    <property type="project" value="InterPro"/>
</dbReference>
<dbReference type="Proteomes" id="UP000011083">
    <property type="component" value="Unassembled WGS sequence"/>
</dbReference>
<dbReference type="Gene3D" id="3.90.470.20">
    <property type="entry name" value="4'-phosphopantetheinyl transferase domain"/>
    <property type="match status" value="1"/>
</dbReference>
<sequence>MGVVGLGCDLLHVPRMEAALGRWGPRLLRKVLHADELSIFHLRSRPAQPAVLYLASRWAAKEAAFKAFGRGRGEVLFTEMKVANEPTGRPILVLEGKTRKLAGELGITRTHLAISHEHSYALAHVIFERD</sequence>
<dbReference type="InterPro" id="IPR004568">
    <property type="entry name" value="Ppantetheine-prot_Trfase_dom"/>
</dbReference>
<name>L8GGI7_ACACF</name>
<feature type="domain" description="4'-phosphopantetheinyl transferase" evidence="8">
    <location>
        <begin position="5"/>
        <end position="107"/>
    </location>
</feature>
<gene>
    <name evidence="9" type="ORF">ACA1_190020</name>
</gene>
<dbReference type="OrthoDB" id="15433at2759"/>
<organism evidence="9 10">
    <name type="scientific">Acanthamoeba castellanii (strain ATCC 30010 / Neff)</name>
    <dbReference type="NCBI Taxonomy" id="1257118"/>
    <lineage>
        <taxon>Eukaryota</taxon>
        <taxon>Amoebozoa</taxon>
        <taxon>Discosea</taxon>
        <taxon>Longamoebia</taxon>
        <taxon>Centramoebida</taxon>
        <taxon>Acanthamoebidae</taxon>
        <taxon>Acanthamoeba</taxon>
    </lineage>
</organism>
<dbReference type="InterPro" id="IPR002582">
    <property type="entry name" value="ACPS"/>
</dbReference>